<dbReference type="InterPro" id="IPR038752">
    <property type="entry name" value="IQCH"/>
</dbReference>
<dbReference type="AlphaFoldDB" id="A0A8S1P9R7"/>
<dbReference type="EMBL" id="CAJJDN010000072">
    <property type="protein sequence ID" value="CAD8099488.1"/>
    <property type="molecule type" value="Genomic_DNA"/>
</dbReference>
<reference evidence="1" key="1">
    <citation type="submission" date="2021-01" db="EMBL/GenBank/DDBJ databases">
        <authorList>
            <consortium name="Genoscope - CEA"/>
            <person name="William W."/>
        </authorList>
    </citation>
    <scope>NUCLEOTIDE SEQUENCE</scope>
</reference>
<comment type="caution">
    <text evidence="1">The sequence shown here is derived from an EMBL/GenBank/DDBJ whole genome shotgun (WGS) entry which is preliminary data.</text>
</comment>
<protein>
    <submittedName>
        <fullName evidence="1">Uncharacterized protein</fullName>
    </submittedName>
</protein>
<name>A0A8S1P9R7_9CILI</name>
<sequence length="293" mass="35581">MNHQNKKQIQVLNNHNNKIKELFKQQTQVLLFDCPAPKSLKKIEKKHFQFMIQKGKRKQAVELCAFRQKNVQEWNLINAKIIQSMEQINIKYQCPTFFVDGKSIIHLINSKRIITFSDVIKCLLNKDEIISYLYPRLFVGQDGLEPAAEKIQSTFKGYIQYKRFQQFKTLYKSAIYIQKFFKRKQLKESTKQKIFKRTNQIFQEFQKRQEIFQENWNQYKLYQRVEIHLSSLCYSEYQRLKMNKFIQKENSQISRIFRAIDTQVEIIYVCKYEQDKDILMYYERVMLIKIIDV</sequence>
<dbReference type="Proteomes" id="UP000692954">
    <property type="component" value="Unassembled WGS sequence"/>
</dbReference>
<dbReference type="PROSITE" id="PS50096">
    <property type="entry name" value="IQ"/>
    <property type="match status" value="1"/>
</dbReference>
<dbReference type="OrthoDB" id="2117703at2759"/>
<gene>
    <name evidence="1" type="ORF">PSON_ATCC_30995.1.T0720038</name>
</gene>
<keyword evidence="2" id="KW-1185">Reference proteome</keyword>
<organism evidence="1 2">
    <name type="scientific">Paramecium sonneborni</name>
    <dbReference type="NCBI Taxonomy" id="65129"/>
    <lineage>
        <taxon>Eukaryota</taxon>
        <taxon>Sar</taxon>
        <taxon>Alveolata</taxon>
        <taxon>Ciliophora</taxon>
        <taxon>Intramacronucleata</taxon>
        <taxon>Oligohymenophorea</taxon>
        <taxon>Peniculida</taxon>
        <taxon>Parameciidae</taxon>
        <taxon>Paramecium</taxon>
    </lineage>
</organism>
<accession>A0A8S1P9R7</accession>
<proteinExistence type="predicted"/>
<evidence type="ECO:0000313" key="1">
    <source>
        <dbReference type="EMBL" id="CAD8099488.1"/>
    </source>
</evidence>
<evidence type="ECO:0000313" key="2">
    <source>
        <dbReference type="Proteomes" id="UP000692954"/>
    </source>
</evidence>
<dbReference type="PANTHER" id="PTHR14465">
    <property type="entry name" value="IQ DOMAIN-CONTAINING PROTEIN H"/>
    <property type="match status" value="1"/>
</dbReference>
<dbReference type="PANTHER" id="PTHR14465:SF0">
    <property type="entry name" value="IQ DOMAIN-CONTAINING PROTEIN H"/>
    <property type="match status" value="1"/>
</dbReference>